<evidence type="ECO:0000259" key="2">
    <source>
        <dbReference type="Pfam" id="PF26053"/>
    </source>
</evidence>
<dbReference type="GeneID" id="81352260"/>
<dbReference type="EMBL" id="JAPQKI010000001">
    <property type="protein sequence ID" value="KAJ5112732.1"/>
    <property type="molecule type" value="Genomic_DNA"/>
</dbReference>
<dbReference type="Gene3D" id="3.90.1300.10">
    <property type="entry name" value="Amidase signature (AS) domain"/>
    <property type="match status" value="1"/>
</dbReference>
<evidence type="ECO:0000313" key="4">
    <source>
        <dbReference type="Proteomes" id="UP001149074"/>
    </source>
</evidence>
<gene>
    <name evidence="3" type="ORF">N7532_000777</name>
</gene>
<dbReference type="InterPro" id="IPR036928">
    <property type="entry name" value="AS_sf"/>
</dbReference>
<evidence type="ECO:0008006" key="5">
    <source>
        <dbReference type="Google" id="ProtNLM"/>
    </source>
</evidence>
<keyword evidence="4" id="KW-1185">Reference proteome</keyword>
<accession>A0A9W9G7D1</accession>
<organism evidence="3 4">
    <name type="scientific">Penicillium argentinense</name>
    <dbReference type="NCBI Taxonomy" id="1131581"/>
    <lineage>
        <taxon>Eukaryota</taxon>
        <taxon>Fungi</taxon>
        <taxon>Dikarya</taxon>
        <taxon>Ascomycota</taxon>
        <taxon>Pezizomycotina</taxon>
        <taxon>Eurotiomycetes</taxon>
        <taxon>Eurotiomycetidae</taxon>
        <taxon>Eurotiales</taxon>
        <taxon>Aspergillaceae</taxon>
        <taxon>Penicillium</taxon>
    </lineage>
</organism>
<dbReference type="SUPFAM" id="SSF75304">
    <property type="entry name" value="Amidase signature (AS) enzymes"/>
    <property type="match status" value="1"/>
</dbReference>
<dbReference type="OrthoDB" id="5423360at2759"/>
<name>A0A9W9G7D1_9EURO</name>
<dbReference type="Pfam" id="PF26053">
    <property type="entry name" value="DUF8016"/>
    <property type="match status" value="1"/>
</dbReference>
<dbReference type="Pfam" id="PF01425">
    <property type="entry name" value="Amidase"/>
    <property type="match status" value="1"/>
</dbReference>
<protein>
    <recommendedName>
        <fullName evidence="5">Amidase domain-containing protein</fullName>
    </recommendedName>
</protein>
<dbReference type="InterPro" id="IPR023631">
    <property type="entry name" value="Amidase_dom"/>
</dbReference>
<dbReference type="RefSeq" id="XP_056480505.1">
    <property type="nucleotide sequence ID" value="XM_056613281.1"/>
</dbReference>
<comment type="caution">
    <text evidence="3">The sequence shown here is derived from an EMBL/GenBank/DDBJ whole genome shotgun (WGS) entry which is preliminary data.</text>
</comment>
<feature type="domain" description="Scytalone dehydratase-like protein Arp1 N-terminal" evidence="2">
    <location>
        <begin position="43"/>
        <end position="166"/>
    </location>
</feature>
<reference evidence="3" key="2">
    <citation type="journal article" date="2023" name="IMA Fungus">
        <title>Comparative genomic study of the Penicillium genus elucidates a diverse pangenome and 15 lateral gene transfer events.</title>
        <authorList>
            <person name="Petersen C."/>
            <person name="Sorensen T."/>
            <person name="Nielsen M.R."/>
            <person name="Sondergaard T.E."/>
            <person name="Sorensen J.L."/>
            <person name="Fitzpatrick D.A."/>
            <person name="Frisvad J.C."/>
            <person name="Nielsen K.L."/>
        </authorList>
    </citation>
    <scope>NUCLEOTIDE SEQUENCE</scope>
    <source>
        <strain evidence="3">IBT 30761</strain>
    </source>
</reference>
<reference evidence="3" key="1">
    <citation type="submission" date="2022-11" db="EMBL/GenBank/DDBJ databases">
        <authorList>
            <person name="Petersen C."/>
        </authorList>
    </citation>
    <scope>NUCLEOTIDE SEQUENCE</scope>
    <source>
        <strain evidence="3">IBT 30761</strain>
    </source>
</reference>
<feature type="domain" description="Amidase" evidence="1">
    <location>
        <begin position="210"/>
        <end position="383"/>
    </location>
</feature>
<sequence length="642" mass="70315">MLATAFAVSTSASATTTVNSGKLVALNGMDYYVGGVSVSKLASSTHLNWNWTDSDIVPMTVIRTKEKDFTSDDYEDTIANFTASDDVFNSNFLEVIFVDYDGQGEGNIDSTGGWRFENATTRLAIASTKYSSHRSMVLAHLQKPLPQGPYFISPRTGDVFKAFRLYSDHQLAFTEAAVSDENGGFMPLPAVTEGAMTKSVAVPSRLYYTRTSDKPLSGLRCGVKDIFHLKGLRTSGGNRAYHDLYPARNTTGTALQRLIDAGVVIVGKMGTVQFANGDNPTADWVDFHCPFNPRGDGYQAPGGSSSGPGAGIASYDWLDIAVGSDTGGSMRSPGGMQGVFANRPSTGAVDLDQVLPLCPDLDTAGIFARDAKTWSSTLHAWYPNFTDYKQYPKRIFYQNSSFPSVSSEAGKLLEIFVSKVEKYLSTRREYVDIAQHWEETHPATAPSNVTDLLNTTYAILTSVAQYRSLALPFYADYASKNGGRRPFVNPGPLARWSWGQENGGDSVYDIALRNKTIFRDWWKSEGYGKANEDTCSEGIYLYPYTKGERQYRNVYLDAPTAPPMGFMDGRISNMADVPDFVVPVGEISYNSTVSLMTEYMPVTMSFVAARGCDFMLASLIQDLEVAGIVKPVSTGSKMYPRH</sequence>
<evidence type="ECO:0000313" key="3">
    <source>
        <dbReference type="EMBL" id="KAJ5112732.1"/>
    </source>
</evidence>
<evidence type="ECO:0000259" key="1">
    <source>
        <dbReference type="Pfam" id="PF01425"/>
    </source>
</evidence>
<dbReference type="PANTHER" id="PTHR46310">
    <property type="entry name" value="AMIDASE 1"/>
    <property type="match status" value="1"/>
</dbReference>
<proteinExistence type="predicted"/>
<dbReference type="AlphaFoldDB" id="A0A9W9G7D1"/>
<dbReference type="PANTHER" id="PTHR46310:SF7">
    <property type="entry name" value="AMIDASE 1"/>
    <property type="match status" value="1"/>
</dbReference>
<dbReference type="InterPro" id="IPR058329">
    <property type="entry name" value="Arp1_N"/>
</dbReference>
<dbReference type="Proteomes" id="UP001149074">
    <property type="component" value="Unassembled WGS sequence"/>
</dbReference>